<keyword evidence="3" id="KW-1185">Reference proteome</keyword>
<proteinExistence type="predicted"/>
<sequence>MAAKKEKKEGTRKREQAQKRQTSRRGQTGKEGRLIPVEGRSQTFEYCTGRRGTRCRSQLPEIGGSWATSKSGRLDDDDDDDDDGVRRQNSREEIERNGRKRETTRQR</sequence>
<feature type="region of interest" description="Disordered" evidence="1">
    <location>
        <begin position="1"/>
        <end position="107"/>
    </location>
</feature>
<dbReference type="Proteomes" id="UP001432146">
    <property type="component" value="Unassembled WGS sequence"/>
</dbReference>
<organism evidence="2 3">
    <name type="scientific">Tetragonisca angustula</name>
    <dbReference type="NCBI Taxonomy" id="166442"/>
    <lineage>
        <taxon>Eukaryota</taxon>
        <taxon>Metazoa</taxon>
        <taxon>Ecdysozoa</taxon>
        <taxon>Arthropoda</taxon>
        <taxon>Hexapoda</taxon>
        <taxon>Insecta</taxon>
        <taxon>Pterygota</taxon>
        <taxon>Neoptera</taxon>
        <taxon>Endopterygota</taxon>
        <taxon>Hymenoptera</taxon>
        <taxon>Apocrita</taxon>
        <taxon>Aculeata</taxon>
        <taxon>Apoidea</taxon>
        <taxon>Anthophila</taxon>
        <taxon>Apidae</taxon>
        <taxon>Tetragonisca</taxon>
    </lineage>
</organism>
<evidence type="ECO:0000313" key="2">
    <source>
        <dbReference type="EMBL" id="KAK9304850.1"/>
    </source>
</evidence>
<dbReference type="AlphaFoldDB" id="A0AAW1A4B7"/>
<name>A0AAW1A4B7_9HYME</name>
<reference evidence="2 3" key="1">
    <citation type="submission" date="2024-05" db="EMBL/GenBank/DDBJ databases">
        <title>The nuclear and mitochondrial genome assemblies of Tetragonisca angustula (Apidae: Meliponini), a tiny yet remarkable pollinator in the Neotropics.</title>
        <authorList>
            <person name="Ferrari R."/>
            <person name="Ricardo P.C."/>
            <person name="Dias F.C."/>
            <person name="Araujo N.S."/>
            <person name="Soares D.O."/>
            <person name="Zhou Q.-S."/>
            <person name="Zhu C.-D."/>
            <person name="Coutinho L."/>
            <person name="Airas M.C."/>
            <person name="Batista T.M."/>
        </authorList>
    </citation>
    <scope>NUCLEOTIDE SEQUENCE [LARGE SCALE GENOMIC DNA]</scope>
    <source>
        <strain evidence="2">ASF017062</strain>
        <tissue evidence="2">Abdomen</tissue>
    </source>
</reference>
<accession>A0AAW1A4B7</accession>
<feature type="compositionally biased region" description="Basic and acidic residues" evidence="1">
    <location>
        <begin position="1"/>
        <end position="18"/>
    </location>
</feature>
<evidence type="ECO:0000256" key="1">
    <source>
        <dbReference type="SAM" id="MobiDB-lite"/>
    </source>
</evidence>
<dbReference type="EMBL" id="JAWNGG020000059">
    <property type="protein sequence ID" value="KAK9304850.1"/>
    <property type="molecule type" value="Genomic_DNA"/>
</dbReference>
<protein>
    <submittedName>
        <fullName evidence="2">Uncharacterized protein</fullName>
    </submittedName>
</protein>
<comment type="caution">
    <text evidence="2">The sequence shown here is derived from an EMBL/GenBank/DDBJ whole genome shotgun (WGS) entry which is preliminary data.</text>
</comment>
<gene>
    <name evidence="2" type="ORF">QLX08_003918</name>
</gene>
<evidence type="ECO:0000313" key="3">
    <source>
        <dbReference type="Proteomes" id="UP001432146"/>
    </source>
</evidence>
<feature type="compositionally biased region" description="Basic and acidic residues" evidence="1">
    <location>
        <begin position="84"/>
        <end position="107"/>
    </location>
</feature>